<name>A0AAD6BY96_9EURO</name>
<dbReference type="AlphaFoldDB" id="A0AAD6BY96"/>
<organism evidence="3 4">
    <name type="scientific">Penicillium daleae</name>
    <dbReference type="NCBI Taxonomy" id="63821"/>
    <lineage>
        <taxon>Eukaryota</taxon>
        <taxon>Fungi</taxon>
        <taxon>Dikarya</taxon>
        <taxon>Ascomycota</taxon>
        <taxon>Pezizomycotina</taxon>
        <taxon>Eurotiomycetes</taxon>
        <taxon>Eurotiomycetidae</taxon>
        <taxon>Eurotiales</taxon>
        <taxon>Aspergillaceae</taxon>
        <taxon>Penicillium</taxon>
    </lineage>
</organism>
<dbReference type="RefSeq" id="XP_056761582.1">
    <property type="nucleotide sequence ID" value="XM_056912733.1"/>
</dbReference>
<gene>
    <name evidence="3" type="ORF">N7458_009351</name>
</gene>
<dbReference type="InterPro" id="IPR058925">
    <property type="entry name" value="zf-C2H2_AcuF"/>
</dbReference>
<keyword evidence="4" id="KW-1185">Reference proteome</keyword>
<feature type="compositionally biased region" description="Polar residues" evidence="1">
    <location>
        <begin position="561"/>
        <end position="570"/>
    </location>
</feature>
<comment type="caution">
    <text evidence="3">The sequence shown here is derived from an EMBL/GenBank/DDBJ whole genome shotgun (WGS) entry which is preliminary data.</text>
</comment>
<dbReference type="PROSITE" id="PS00028">
    <property type="entry name" value="ZINC_FINGER_C2H2_1"/>
    <property type="match status" value="1"/>
</dbReference>
<dbReference type="GeneID" id="81602976"/>
<proteinExistence type="predicted"/>
<dbReference type="PANTHER" id="PTHR35391:SF7">
    <property type="entry name" value="C2H2-TYPE DOMAIN-CONTAINING PROTEIN"/>
    <property type="match status" value="1"/>
</dbReference>
<evidence type="ECO:0000313" key="4">
    <source>
        <dbReference type="Proteomes" id="UP001213681"/>
    </source>
</evidence>
<dbReference type="InterPro" id="IPR013087">
    <property type="entry name" value="Znf_C2H2_type"/>
</dbReference>
<reference evidence="3" key="2">
    <citation type="journal article" date="2023" name="IMA Fungus">
        <title>Comparative genomic study of the Penicillium genus elucidates a diverse pangenome and 15 lateral gene transfer events.</title>
        <authorList>
            <person name="Petersen C."/>
            <person name="Sorensen T."/>
            <person name="Nielsen M.R."/>
            <person name="Sondergaard T.E."/>
            <person name="Sorensen J.L."/>
            <person name="Fitzpatrick D.A."/>
            <person name="Frisvad J.C."/>
            <person name="Nielsen K.L."/>
        </authorList>
    </citation>
    <scope>NUCLEOTIDE SEQUENCE</scope>
    <source>
        <strain evidence="3">IBT 16125</strain>
    </source>
</reference>
<evidence type="ECO:0000256" key="1">
    <source>
        <dbReference type="SAM" id="MobiDB-lite"/>
    </source>
</evidence>
<sequence length="570" mass="63768">MFGGSCLPLEITFSIKIRYPTQTNPAKDVANIRLWEENFPSGHLDTILGESSDLKINAVENLTGIGNILLSYFENYQGPMNREQNESKSRKIFKDELEMQLEKERIMLGAEERSDSSSDDETSDDSSSTAERQKNRLGRLHSYVSCLVDLAPLIEKTLSRSKHKVEPQPVSLENMFQLSHEAQPYAMRIRDRFTSAPVHLVERLAEANWERSVRIRAQRQEEEGLFVVGDAQTVFKPYSLFHDSGLGSSIPTVSQYAASVASHASFLSIAGEEAQGRPRVPPLLQDYGVPFACDYCGRTVSMLNRIQWKMHVFADLESYICTHEQCQDALKTFSTRKLWAEHEFNEHFTVLRWRCFTCGAIISTPQSFNKHMIECHDIVLTAHRLTAAVTEAQEAELTPEFKKHQCALCSQSGWQSRKAYATHVGKHLEEISLACLPRDEGGSSDDDLDTDTSSAETVVLGDHHKISLSVSYQNLTAVAGEEVEETESLQALSPSSTDPVISKQSPLKPRYNVHRYRRIAPKQNVGGSPMSSPIALPESPYIGDPSATDDWESMPVLLRGSRSTNGEPQG</sequence>
<dbReference type="EMBL" id="JAPVEA010000008">
    <property type="protein sequence ID" value="KAJ5438353.1"/>
    <property type="molecule type" value="Genomic_DNA"/>
</dbReference>
<accession>A0AAD6BY96</accession>
<dbReference type="Pfam" id="PF26082">
    <property type="entry name" value="zf-C2H2_AcuF"/>
    <property type="match status" value="1"/>
</dbReference>
<evidence type="ECO:0000313" key="3">
    <source>
        <dbReference type="EMBL" id="KAJ5438353.1"/>
    </source>
</evidence>
<reference evidence="3" key="1">
    <citation type="submission" date="2022-12" db="EMBL/GenBank/DDBJ databases">
        <authorList>
            <person name="Petersen C."/>
        </authorList>
    </citation>
    <scope>NUCLEOTIDE SEQUENCE</scope>
    <source>
        <strain evidence="3">IBT 16125</strain>
    </source>
</reference>
<evidence type="ECO:0000259" key="2">
    <source>
        <dbReference type="PROSITE" id="PS00028"/>
    </source>
</evidence>
<protein>
    <recommendedName>
        <fullName evidence="2">C2H2-type domain-containing protein</fullName>
    </recommendedName>
</protein>
<dbReference type="Proteomes" id="UP001213681">
    <property type="component" value="Unassembled WGS sequence"/>
</dbReference>
<feature type="region of interest" description="Disordered" evidence="1">
    <location>
        <begin position="486"/>
        <end position="506"/>
    </location>
</feature>
<feature type="domain" description="C2H2-type" evidence="2">
    <location>
        <begin position="355"/>
        <end position="376"/>
    </location>
</feature>
<dbReference type="PANTHER" id="PTHR35391">
    <property type="entry name" value="C2H2-TYPE DOMAIN-CONTAINING PROTEIN-RELATED"/>
    <property type="match status" value="1"/>
</dbReference>
<feature type="region of interest" description="Disordered" evidence="1">
    <location>
        <begin position="109"/>
        <end position="134"/>
    </location>
</feature>
<feature type="region of interest" description="Disordered" evidence="1">
    <location>
        <begin position="522"/>
        <end position="570"/>
    </location>
</feature>
<dbReference type="SMART" id="SM00355">
    <property type="entry name" value="ZnF_C2H2"/>
    <property type="match status" value="3"/>
</dbReference>
<feature type="compositionally biased region" description="Polar residues" evidence="1">
    <location>
        <begin position="488"/>
        <end position="505"/>
    </location>
</feature>